<dbReference type="PANTHER" id="PTHR33362:SF2">
    <property type="entry name" value="TRAP TRANSPORTER LARGE PERMEASE PROTEIN"/>
    <property type="match status" value="1"/>
</dbReference>
<feature type="transmembrane region" description="Helical" evidence="7">
    <location>
        <begin position="218"/>
        <end position="240"/>
    </location>
</feature>
<dbReference type="EMBL" id="PYAT01000004">
    <property type="protein sequence ID" value="PSL40725.1"/>
    <property type="molecule type" value="Genomic_DNA"/>
</dbReference>
<feature type="transmembrane region" description="Helical" evidence="7">
    <location>
        <begin position="363"/>
        <end position="390"/>
    </location>
</feature>
<feature type="transmembrane region" description="Helical" evidence="7">
    <location>
        <begin position="402"/>
        <end position="425"/>
    </location>
</feature>
<feature type="transmembrane region" description="Helical" evidence="7">
    <location>
        <begin position="98"/>
        <end position="117"/>
    </location>
</feature>
<dbReference type="InterPro" id="IPR004681">
    <property type="entry name" value="TRAP_DctM"/>
</dbReference>
<keyword evidence="3" id="KW-0997">Cell inner membrane</keyword>
<keyword evidence="6 7" id="KW-0472">Membrane</keyword>
<keyword evidence="5 7" id="KW-1133">Transmembrane helix</keyword>
<feature type="transmembrane region" description="Helical" evidence="7">
    <location>
        <begin position="246"/>
        <end position="264"/>
    </location>
</feature>
<accession>A0A2P8H3D1</accession>
<name>A0A2P8H3D1_9BACL</name>
<keyword evidence="2" id="KW-1003">Cell membrane</keyword>
<gene>
    <name evidence="9" type="ORF">B0H99_104187</name>
</gene>
<keyword evidence="10" id="KW-1185">Reference proteome</keyword>
<proteinExistence type="predicted"/>
<feature type="transmembrane region" description="Helical" evidence="7">
    <location>
        <begin position="338"/>
        <end position="357"/>
    </location>
</feature>
<evidence type="ECO:0000313" key="10">
    <source>
        <dbReference type="Proteomes" id="UP000242682"/>
    </source>
</evidence>
<dbReference type="Proteomes" id="UP000242682">
    <property type="component" value="Unassembled WGS sequence"/>
</dbReference>
<keyword evidence="4 7" id="KW-0812">Transmembrane</keyword>
<organism evidence="9 10">
    <name type="scientific">Planomicrobium soli</name>
    <dbReference type="NCBI Taxonomy" id="1176648"/>
    <lineage>
        <taxon>Bacteria</taxon>
        <taxon>Bacillati</taxon>
        <taxon>Bacillota</taxon>
        <taxon>Bacilli</taxon>
        <taxon>Bacillales</taxon>
        <taxon>Caryophanaceae</taxon>
        <taxon>Planomicrobium</taxon>
    </lineage>
</organism>
<evidence type="ECO:0000313" key="9">
    <source>
        <dbReference type="EMBL" id="PSL40725.1"/>
    </source>
</evidence>
<feature type="transmembrane region" description="Helical" evidence="7">
    <location>
        <begin position="6"/>
        <end position="34"/>
    </location>
</feature>
<evidence type="ECO:0000256" key="2">
    <source>
        <dbReference type="ARBA" id="ARBA00022475"/>
    </source>
</evidence>
<evidence type="ECO:0000256" key="4">
    <source>
        <dbReference type="ARBA" id="ARBA00022692"/>
    </source>
</evidence>
<feature type="transmembrane region" description="Helical" evidence="7">
    <location>
        <begin position="175"/>
        <end position="198"/>
    </location>
</feature>
<evidence type="ECO:0000256" key="6">
    <source>
        <dbReference type="ARBA" id="ARBA00023136"/>
    </source>
</evidence>
<dbReference type="InterPro" id="IPR010656">
    <property type="entry name" value="DctM"/>
</dbReference>
<evidence type="ECO:0000259" key="8">
    <source>
        <dbReference type="Pfam" id="PF06808"/>
    </source>
</evidence>
<comment type="caution">
    <text evidence="9">The sequence shown here is derived from an EMBL/GenBank/DDBJ whole genome shotgun (WGS) entry which is preliminary data.</text>
</comment>
<dbReference type="PANTHER" id="PTHR33362">
    <property type="entry name" value="SIALIC ACID TRAP TRANSPORTER PERMEASE PROTEIN SIAT-RELATED"/>
    <property type="match status" value="1"/>
</dbReference>
<sequence length="432" mass="45687">MITDPIAVTILLGTFIVLIVLGFHIVFAIGIATVATTLYIDIPLMTVAQNMVKGVNVYALMAVPFFIIAGEIMGSGGISNRLIEFSNSLVGWARGGLAQVNIVASMFFGGISGSSAADTSSIGSVLIPMMKKSGYDAEFSTSVTMTSSVQGILIPPSHNMVLFALVAGGVSIGELFLAGLVPGFLLGLALMVYVYILAIKRKYPVGDKFNLKATIKSFWKSVLGLGTVFIVVGGVISGVFTATESAAIAVVYALIITFFVYREIPLREINGILGRSIMTLSIVMILVGVSSAFGWLISYLRIPAFIATSILGFSDSKFTVMLIVLILLLILGMFMDMASLILIMTPILLPIVVQVGVDPVHFGVIMILALGVGLVTPPVGSTLFIGSAIGKVSIEKLSIAMLPFYGVMVATLLIITFIPDIVLFLPNLLGDK</sequence>
<dbReference type="GO" id="GO:0005886">
    <property type="term" value="C:plasma membrane"/>
    <property type="evidence" value="ECO:0007669"/>
    <property type="project" value="UniProtKB-SubCell"/>
</dbReference>
<comment type="subcellular location">
    <subcellularLocation>
        <location evidence="1">Cell inner membrane</location>
        <topology evidence="1">Multi-pass membrane protein</topology>
    </subcellularLocation>
</comment>
<feature type="transmembrane region" description="Helical" evidence="7">
    <location>
        <begin position="55"/>
        <end position="78"/>
    </location>
</feature>
<dbReference type="NCBIfam" id="TIGR00786">
    <property type="entry name" value="dctM"/>
    <property type="match status" value="1"/>
</dbReference>
<dbReference type="RefSeq" id="WP_181313600.1">
    <property type="nucleotide sequence ID" value="NZ_PYAT01000004.1"/>
</dbReference>
<protein>
    <submittedName>
        <fullName evidence="9">Tripartite ATP-independent transporter DctM subunit</fullName>
    </submittedName>
</protein>
<feature type="transmembrane region" description="Helical" evidence="7">
    <location>
        <begin position="304"/>
        <end position="331"/>
    </location>
</feature>
<evidence type="ECO:0000256" key="1">
    <source>
        <dbReference type="ARBA" id="ARBA00004429"/>
    </source>
</evidence>
<evidence type="ECO:0000256" key="5">
    <source>
        <dbReference type="ARBA" id="ARBA00022989"/>
    </source>
</evidence>
<evidence type="ECO:0000256" key="7">
    <source>
        <dbReference type="SAM" id="Phobius"/>
    </source>
</evidence>
<dbReference type="GO" id="GO:0022857">
    <property type="term" value="F:transmembrane transporter activity"/>
    <property type="evidence" value="ECO:0007669"/>
    <property type="project" value="TreeGrafter"/>
</dbReference>
<reference evidence="9 10" key="1">
    <citation type="submission" date="2018-03" db="EMBL/GenBank/DDBJ databases">
        <title>Genomic Encyclopedia of Type Strains, Phase III (KMG-III): the genomes of soil and plant-associated and newly described type strains.</title>
        <authorList>
            <person name="Whitman W."/>
        </authorList>
    </citation>
    <scope>NUCLEOTIDE SEQUENCE [LARGE SCALE GENOMIC DNA]</scope>
    <source>
        <strain evidence="9 10">CGMCC 1.12259</strain>
    </source>
</reference>
<evidence type="ECO:0000256" key="3">
    <source>
        <dbReference type="ARBA" id="ARBA00022519"/>
    </source>
</evidence>
<dbReference type="AlphaFoldDB" id="A0A2P8H3D1"/>
<feature type="domain" description="TRAP C4-dicarboxylate transport system permease DctM subunit" evidence="8">
    <location>
        <begin position="12"/>
        <end position="420"/>
    </location>
</feature>
<dbReference type="PIRSF" id="PIRSF006066">
    <property type="entry name" value="HI0050"/>
    <property type="match status" value="1"/>
</dbReference>
<feature type="transmembrane region" description="Helical" evidence="7">
    <location>
        <begin position="276"/>
        <end position="298"/>
    </location>
</feature>
<dbReference type="Pfam" id="PF06808">
    <property type="entry name" value="DctM"/>
    <property type="match status" value="1"/>
</dbReference>